<evidence type="ECO:0000313" key="2">
    <source>
        <dbReference type="EMBL" id="QCT07648.1"/>
    </source>
</evidence>
<organism evidence="2 3">
    <name type="scientific">Ruminococcus bovis</name>
    <dbReference type="NCBI Taxonomy" id="2564099"/>
    <lineage>
        <taxon>Bacteria</taxon>
        <taxon>Bacillati</taxon>
        <taxon>Bacillota</taxon>
        <taxon>Clostridia</taxon>
        <taxon>Eubacteriales</taxon>
        <taxon>Oscillospiraceae</taxon>
        <taxon>Ruminococcus</taxon>
    </lineage>
</organism>
<dbReference type="OrthoDB" id="9769994at2"/>
<dbReference type="Proteomes" id="UP000301475">
    <property type="component" value="Chromosome"/>
</dbReference>
<dbReference type="InterPro" id="IPR043129">
    <property type="entry name" value="ATPase_NBD"/>
</dbReference>
<dbReference type="Pfam" id="PF17989">
    <property type="entry name" value="ALP_N"/>
    <property type="match status" value="1"/>
</dbReference>
<dbReference type="RefSeq" id="WP_138157642.1">
    <property type="nucleotide sequence ID" value="NZ_CP039381.1"/>
</dbReference>
<dbReference type="AlphaFoldDB" id="A0A4P8Y2V4"/>
<proteinExistence type="predicted"/>
<name>A0A4P8Y2V4_9FIRM</name>
<reference evidence="2 3" key="1">
    <citation type="submission" date="2019-04" db="EMBL/GenBank/DDBJ databases">
        <authorList>
            <person name="Embree M."/>
            <person name="Gaffney J.R."/>
        </authorList>
    </citation>
    <scope>NUCLEOTIDE SEQUENCE [LARGE SCALE GENOMIC DNA]</scope>
    <source>
        <strain evidence="2 3">JE7A12</strain>
    </source>
</reference>
<sequence length="310" mass="34984">MKQFKEKYIIGVDHGYGNIKTANHCFKIGITAYDTEPLFTKDMLIYNGKYYLIGEGHKEFLRDKVQDNDYYCLTLVAIAMELSDANIYEANVIIAAGLPLAWTSGQKEAFAKYLSQNEDVTFTFRDVDYNIHISDVKIFPQGYSAILPYTPRMKGLSVMADIGNGTMNMMFLENGRPKAESKMYTEKFGVYQCTLAVRAAFSKLTQREIDDFIIDTVLREGTADISKSDLQIITATAQEYVEGIFRRLREHGYDAQTMRLYICGGGGCLVKHFYTGSLERVSFIDDICAAAKGYEALAEIKLKADESRAK</sequence>
<keyword evidence="3" id="KW-1185">Reference proteome</keyword>
<accession>A0A4P8Y2V4</accession>
<evidence type="ECO:0000313" key="3">
    <source>
        <dbReference type="Proteomes" id="UP000301475"/>
    </source>
</evidence>
<gene>
    <name evidence="2" type="ORF">E5Z56_09910</name>
</gene>
<dbReference type="EMBL" id="CP039381">
    <property type="protein sequence ID" value="QCT07648.1"/>
    <property type="molecule type" value="Genomic_DNA"/>
</dbReference>
<dbReference type="KEGG" id="ruj:E5Z56_09910"/>
<protein>
    <submittedName>
        <fullName evidence="2">ParM/StbA family protein</fullName>
    </submittedName>
</protein>
<evidence type="ECO:0000259" key="1">
    <source>
        <dbReference type="Pfam" id="PF17989"/>
    </source>
</evidence>
<dbReference type="Gene3D" id="3.30.420.40">
    <property type="match status" value="2"/>
</dbReference>
<dbReference type="SUPFAM" id="SSF53067">
    <property type="entry name" value="Actin-like ATPase domain"/>
    <property type="match status" value="2"/>
</dbReference>
<feature type="domain" description="Actin-like protein N-terminal" evidence="1">
    <location>
        <begin position="11"/>
        <end position="143"/>
    </location>
</feature>
<dbReference type="InterPro" id="IPR040607">
    <property type="entry name" value="ALP_N"/>
</dbReference>